<reference evidence="1" key="1">
    <citation type="submission" date="2021-03" db="EMBL/GenBank/DDBJ databases">
        <authorList>
            <person name="Peeters C."/>
        </authorList>
    </citation>
    <scope>NUCLEOTIDE SEQUENCE</scope>
    <source>
        <strain evidence="1">LMG 31506</strain>
    </source>
</reference>
<protein>
    <recommendedName>
        <fullName evidence="3">DUF3565 domain-containing protein</fullName>
    </recommendedName>
</protein>
<gene>
    <name evidence="1" type="ORF">LMG31506_02867</name>
</gene>
<comment type="caution">
    <text evidence="1">The sequence shown here is derived from an EMBL/GenBank/DDBJ whole genome shotgun (WGS) entry which is preliminary data.</text>
</comment>
<keyword evidence="2" id="KW-1185">Reference proteome</keyword>
<organism evidence="1 2">
    <name type="scientific">Cupriavidus yeoncheonensis</name>
    <dbReference type="NCBI Taxonomy" id="1462994"/>
    <lineage>
        <taxon>Bacteria</taxon>
        <taxon>Pseudomonadati</taxon>
        <taxon>Pseudomonadota</taxon>
        <taxon>Betaproteobacteria</taxon>
        <taxon>Burkholderiales</taxon>
        <taxon>Burkholderiaceae</taxon>
        <taxon>Cupriavidus</taxon>
    </lineage>
</organism>
<evidence type="ECO:0000313" key="1">
    <source>
        <dbReference type="EMBL" id="CAG2143618.1"/>
    </source>
</evidence>
<dbReference type="InterPro" id="IPR021948">
    <property type="entry name" value="DUF3565"/>
</dbReference>
<dbReference type="RefSeq" id="WP_211947814.1">
    <property type="nucleotide sequence ID" value="NZ_CAJPUY010000009.1"/>
</dbReference>
<proteinExistence type="predicted"/>
<dbReference type="AlphaFoldDB" id="A0A916IVQ2"/>
<dbReference type="Proteomes" id="UP000672934">
    <property type="component" value="Unassembled WGS sequence"/>
</dbReference>
<dbReference type="EMBL" id="CAJPUY010000009">
    <property type="protein sequence ID" value="CAG2143618.1"/>
    <property type="molecule type" value="Genomic_DNA"/>
</dbReference>
<evidence type="ECO:0000313" key="2">
    <source>
        <dbReference type="Proteomes" id="UP000672934"/>
    </source>
</evidence>
<dbReference type="Pfam" id="PF12088">
    <property type="entry name" value="DUF3565"/>
    <property type="match status" value="1"/>
</dbReference>
<accession>A0A916IVQ2</accession>
<name>A0A916IVQ2_9BURK</name>
<sequence>MERCIVGFHRDEEGDWVAELDCGHGQHMRHNPPWQLRPWTATERGRAARLGATVNCLKCDRNEAPADWAREPEQRRAGGG</sequence>
<evidence type="ECO:0008006" key="3">
    <source>
        <dbReference type="Google" id="ProtNLM"/>
    </source>
</evidence>